<dbReference type="EMBL" id="CP000471">
    <property type="protein sequence ID" value="ABK44083.1"/>
    <property type="molecule type" value="Genomic_DNA"/>
</dbReference>
<dbReference type="Pfam" id="PF01145">
    <property type="entry name" value="Band_7"/>
    <property type="match status" value="1"/>
</dbReference>
<comment type="similarity">
    <text evidence="2 6">Belongs to the band 7/mec-2 family. HflC subfamily.</text>
</comment>
<keyword evidence="10" id="KW-1185">Reference proteome</keyword>
<evidence type="ECO:0000259" key="8">
    <source>
        <dbReference type="SMART" id="SM00244"/>
    </source>
</evidence>
<name>A0L7Z0_MAGMM</name>
<proteinExistence type="inferred from homology"/>
<dbReference type="RefSeq" id="WP_011713232.1">
    <property type="nucleotide sequence ID" value="NC_008576.1"/>
</dbReference>
<keyword evidence="9" id="KW-0645">Protease</keyword>
<dbReference type="HOGENOM" id="CLU_059167_1_0_5"/>
<keyword evidence="4 7" id="KW-1133">Transmembrane helix</keyword>
<dbReference type="Proteomes" id="UP000002586">
    <property type="component" value="Chromosome"/>
</dbReference>
<evidence type="ECO:0000313" key="10">
    <source>
        <dbReference type="Proteomes" id="UP000002586"/>
    </source>
</evidence>
<dbReference type="InterPro" id="IPR010200">
    <property type="entry name" value="HflC"/>
</dbReference>
<dbReference type="NCBIfam" id="TIGR01932">
    <property type="entry name" value="hflC"/>
    <property type="match status" value="1"/>
</dbReference>
<dbReference type="SMART" id="SM00244">
    <property type="entry name" value="PHB"/>
    <property type="match status" value="1"/>
</dbReference>
<evidence type="ECO:0000256" key="2">
    <source>
        <dbReference type="ARBA" id="ARBA00007862"/>
    </source>
</evidence>
<comment type="function">
    <text evidence="6">HflC and HflK could regulate a protease.</text>
</comment>
<organism evidence="9 10">
    <name type="scientific">Magnetococcus marinus (strain ATCC BAA-1437 / JCM 17883 / MC-1)</name>
    <dbReference type="NCBI Taxonomy" id="156889"/>
    <lineage>
        <taxon>Bacteria</taxon>
        <taxon>Pseudomonadati</taxon>
        <taxon>Pseudomonadota</taxon>
        <taxon>Magnetococcia</taxon>
        <taxon>Magnetococcales</taxon>
        <taxon>Magnetococcaceae</taxon>
        <taxon>Magnetococcus</taxon>
    </lineage>
</organism>
<evidence type="ECO:0000256" key="7">
    <source>
        <dbReference type="SAM" id="Phobius"/>
    </source>
</evidence>
<dbReference type="GO" id="GO:0008233">
    <property type="term" value="F:peptidase activity"/>
    <property type="evidence" value="ECO:0007669"/>
    <property type="project" value="UniProtKB-KW"/>
</dbReference>
<keyword evidence="3 7" id="KW-0812">Transmembrane</keyword>
<gene>
    <name evidence="9" type="ordered locus">Mmc1_1574</name>
</gene>
<dbReference type="InterPro" id="IPR001107">
    <property type="entry name" value="Band_7"/>
</dbReference>
<comment type="subcellular location">
    <subcellularLocation>
        <location evidence="1">Membrane</location>
        <topology evidence="1">Single-pass membrane protein</topology>
    </subcellularLocation>
</comment>
<dbReference type="GO" id="GO:0006508">
    <property type="term" value="P:proteolysis"/>
    <property type="evidence" value="ECO:0007669"/>
    <property type="project" value="UniProtKB-KW"/>
</dbReference>
<dbReference type="Gene3D" id="3.30.479.30">
    <property type="entry name" value="Band 7 domain"/>
    <property type="match status" value="1"/>
</dbReference>
<feature type="domain" description="Band 7" evidence="8">
    <location>
        <begin position="26"/>
        <end position="188"/>
    </location>
</feature>
<evidence type="ECO:0000256" key="3">
    <source>
        <dbReference type="ARBA" id="ARBA00022692"/>
    </source>
</evidence>
<dbReference type="PIRSF" id="PIRSF005651">
    <property type="entry name" value="HflC"/>
    <property type="match status" value="1"/>
</dbReference>
<dbReference type="PRINTS" id="PR00721">
    <property type="entry name" value="STOMATIN"/>
</dbReference>
<protein>
    <recommendedName>
        <fullName evidence="6">Protein HflC</fullName>
    </recommendedName>
</protein>
<evidence type="ECO:0000256" key="5">
    <source>
        <dbReference type="ARBA" id="ARBA00023136"/>
    </source>
</evidence>
<dbReference type="PANTHER" id="PTHR42911:SF1">
    <property type="entry name" value="MODULATOR OF FTSH PROTEASE HFLC"/>
    <property type="match status" value="1"/>
</dbReference>
<dbReference type="STRING" id="156889.Mmc1_1574"/>
<evidence type="ECO:0000256" key="6">
    <source>
        <dbReference type="PIRNR" id="PIRNR005651"/>
    </source>
</evidence>
<feature type="transmembrane region" description="Helical" evidence="7">
    <location>
        <begin position="12"/>
        <end position="31"/>
    </location>
</feature>
<reference evidence="9 10" key="2">
    <citation type="journal article" date="2012" name="Int. J. Syst. Evol. Microbiol.">
        <title>Magnetococcus marinus gen. nov., sp. nov., a marine, magnetotactic bacterium that represents a novel lineage (Magnetococcaceae fam. nov.; Magnetococcales ord. nov.) at the base of the Alphaproteobacteria.</title>
        <authorList>
            <person name="Bazylinski D.A."/>
            <person name="Williams T.J."/>
            <person name="Lefevre C.T."/>
            <person name="Berg R.J."/>
            <person name="Zhang C.L."/>
            <person name="Bowser S.S."/>
            <person name="Dean A.J."/>
            <person name="Beveridge T.J."/>
        </authorList>
    </citation>
    <scope>NUCLEOTIDE SEQUENCE [LARGE SCALE GENOMIC DNA]</scope>
    <source>
        <strain evidence="10">ATCC BAA-1437 / JCM 17883 / MC-1</strain>
    </source>
</reference>
<dbReference type="AlphaFoldDB" id="A0L7Z0"/>
<evidence type="ECO:0000313" key="9">
    <source>
        <dbReference type="EMBL" id="ABK44083.1"/>
    </source>
</evidence>
<keyword evidence="9" id="KW-0378">Hydrolase</keyword>
<evidence type="ECO:0000256" key="4">
    <source>
        <dbReference type="ARBA" id="ARBA00022989"/>
    </source>
</evidence>
<reference evidence="10" key="1">
    <citation type="journal article" date="2009" name="Appl. Environ. Microbiol.">
        <title>Complete genome sequence of the chemolithoautotrophic marine magnetotactic coccus strain MC-1.</title>
        <authorList>
            <person name="Schubbe S."/>
            <person name="Williams T.J."/>
            <person name="Xie G."/>
            <person name="Kiss H.E."/>
            <person name="Brettin T.S."/>
            <person name="Martinez D."/>
            <person name="Ross C.A."/>
            <person name="Schuler D."/>
            <person name="Cox B.L."/>
            <person name="Nealson K.H."/>
            <person name="Bazylinski D.A."/>
        </authorList>
    </citation>
    <scope>NUCLEOTIDE SEQUENCE [LARGE SCALE GENOMIC DNA]</scope>
    <source>
        <strain evidence="10">ATCC BAA-1437 / JCM 17883 / MC-1</strain>
    </source>
</reference>
<dbReference type="SUPFAM" id="SSF117892">
    <property type="entry name" value="Band 7/SPFH domain"/>
    <property type="match status" value="1"/>
</dbReference>
<sequence length="300" mass="34124" precursor="true">MNVKDQNTLTGGVLLLVAGLLFVLSMSAYTLHQTEQALVLQLGRPVAVITEPGLHFKLPLIQNVKRMETRLLNYDQDPTSVLSKDKKNLTVDNYARWRITDALKYYQVVGNEYEANKRLKDVIDSSLRKVLGQYDMMEIVSGQRSKLMTAIADEANKQAVQFGITIADVRIKRTDLPKKNEESVFSRMQTERQRQAKQYRAEGEEEARKIRSQADREREVILAKAYEKSEALRGEGDAESARIYADAFNKDPEFYRFLRTLDAYKRSILEGNTTLVLPPDGFFGGLKGEGFNTKDPMGMQ</sequence>
<dbReference type="InterPro" id="IPR001972">
    <property type="entry name" value="Stomatin_HflK_fam"/>
</dbReference>
<dbReference type="OrthoDB" id="9812991at2"/>
<keyword evidence="5 7" id="KW-0472">Membrane</keyword>
<accession>A0L7Z0</accession>
<dbReference type="CDD" id="cd03405">
    <property type="entry name" value="SPFH_HflC"/>
    <property type="match status" value="1"/>
</dbReference>
<evidence type="ECO:0000256" key="1">
    <source>
        <dbReference type="ARBA" id="ARBA00004167"/>
    </source>
</evidence>
<dbReference type="PANTHER" id="PTHR42911">
    <property type="entry name" value="MODULATOR OF FTSH PROTEASE HFLC"/>
    <property type="match status" value="1"/>
</dbReference>
<dbReference type="InterPro" id="IPR036013">
    <property type="entry name" value="Band_7/SPFH_dom_sf"/>
</dbReference>
<dbReference type="MEROPS" id="I87.001"/>
<dbReference type="eggNOG" id="COG0330">
    <property type="taxonomic scope" value="Bacteria"/>
</dbReference>
<dbReference type="KEGG" id="mgm:Mmc1_1574"/>
<dbReference type="GO" id="GO:0016020">
    <property type="term" value="C:membrane"/>
    <property type="evidence" value="ECO:0007669"/>
    <property type="project" value="UniProtKB-SubCell"/>
</dbReference>